<reference evidence="3" key="2">
    <citation type="submission" date="2015-01" db="EMBL/GenBank/DDBJ databases">
        <title>Evolutionary Origins and Diversification of the Mycorrhizal Mutualists.</title>
        <authorList>
            <consortium name="DOE Joint Genome Institute"/>
            <consortium name="Mycorrhizal Genomics Consortium"/>
            <person name="Kohler A."/>
            <person name="Kuo A."/>
            <person name="Nagy L.G."/>
            <person name="Floudas D."/>
            <person name="Copeland A."/>
            <person name="Barry K.W."/>
            <person name="Cichocki N."/>
            <person name="Veneault-Fourrey C."/>
            <person name="LaButti K."/>
            <person name="Lindquist E.A."/>
            <person name="Lipzen A."/>
            <person name="Lundell T."/>
            <person name="Morin E."/>
            <person name="Murat C."/>
            <person name="Riley R."/>
            <person name="Ohm R."/>
            <person name="Sun H."/>
            <person name="Tunlid A."/>
            <person name="Henrissat B."/>
            <person name="Grigoriev I.V."/>
            <person name="Hibbett D.S."/>
            <person name="Martin F."/>
        </authorList>
    </citation>
    <scope>NUCLEOTIDE SEQUENCE [LARGE SCALE GENOMIC DNA]</scope>
    <source>
        <strain evidence="3">ATCC 200175</strain>
    </source>
</reference>
<dbReference type="OrthoDB" id="2669864at2759"/>
<feature type="region of interest" description="Disordered" evidence="1">
    <location>
        <begin position="1"/>
        <end position="37"/>
    </location>
</feature>
<keyword evidence="3" id="KW-1185">Reference proteome</keyword>
<evidence type="ECO:0008006" key="4">
    <source>
        <dbReference type="Google" id="ProtNLM"/>
    </source>
</evidence>
<gene>
    <name evidence="2" type="ORF">PAXINDRAFT_16924</name>
</gene>
<dbReference type="AlphaFoldDB" id="A0A0C9TS42"/>
<protein>
    <recommendedName>
        <fullName evidence="4">RING-type domain-containing protein</fullName>
    </recommendedName>
</protein>
<proteinExistence type="predicted"/>
<evidence type="ECO:0000313" key="2">
    <source>
        <dbReference type="EMBL" id="KIJ10021.1"/>
    </source>
</evidence>
<accession>A0A0C9TS42</accession>
<dbReference type="HOGENOM" id="CLU_1098795_0_0_1"/>
<sequence length="253" mass="28261">MPSSRTQPPRECHKSSPYDSRDARLASDSLLPSPPVSLSPMFAPSDGSFEWPSSRPSLANLCGELESARQEMSNVLALFCNELKKTSCMEVNTLQAQLKSNCKDQVKLKAELHKVHIDKEAAVTAEHSLCVSVDQFRGTQDLAISCPICRSSMDRPFALRECGHCFCYGSRLKAPPYTAANLQELYENNYIFIHCYNCPLCDITVYEKSVEARYLKDLIEVLFTAFGAPADLAEADPHLNDADIWADVFRDQL</sequence>
<dbReference type="Proteomes" id="UP000053647">
    <property type="component" value="Unassembled WGS sequence"/>
</dbReference>
<feature type="compositionally biased region" description="Basic and acidic residues" evidence="1">
    <location>
        <begin position="8"/>
        <end position="25"/>
    </location>
</feature>
<dbReference type="Gene3D" id="3.30.40.10">
    <property type="entry name" value="Zinc/RING finger domain, C3HC4 (zinc finger)"/>
    <property type="match status" value="1"/>
</dbReference>
<dbReference type="InterPro" id="IPR013083">
    <property type="entry name" value="Znf_RING/FYVE/PHD"/>
</dbReference>
<name>A0A0C9TS42_PAXIN</name>
<dbReference type="SUPFAM" id="SSF57850">
    <property type="entry name" value="RING/U-box"/>
    <property type="match status" value="1"/>
</dbReference>
<organism evidence="2 3">
    <name type="scientific">Paxillus involutus ATCC 200175</name>
    <dbReference type="NCBI Taxonomy" id="664439"/>
    <lineage>
        <taxon>Eukaryota</taxon>
        <taxon>Fungi</taxon>
        <taxon>Dikarya</taxon>
        <taxon>Basidiomycota</taxon>
        <taxon>Agaricomycotina</taxon>
        <taxon>Agaricomycetes</taxon>
        <taxon>Agaricomycetidae</taxon>
        <taxon>Boletales</taxon>
        <taxon>Paxilineae</taxon>
        <taxon>Paxillaceae</taxon>
        <taxon>Paxillus</taxon>
    </lineage>
</organism>
<evidence type="ECO:0000256" key="1">
    <source>
        <dbReference type="SAM" id="MobiDB-lite"/>
    </source>
</evidence>
<dbReference type="EMBL" id="KN819420">
    <property type="protein sequence ID" value="KIJ10021.1"/>
    <property type="molecule type" value="Genomic_DNA"/>
</dbReference>
<evidence type="ECO:0000313" key="3">
    <source>
        <dbReference type="Proteomes" id="UP000053647"/>
    </source>
</evidence>
<reference evidence="2 3" key="1">
    <citation type="submission" date="2014-06" db="EMBL/GenBank/DDBJ databases">
        <authorList>
            <consortium name="DOE Joint Genome Institute"/>
            <person name="Kuo A."/>
            <person name="Kohler A."/>
            <person name="Nagy L.G."/>
            <person name="Floudas D."/>
            <person name="Copeland A."/>
            <person name="Barry K.W."/>
            <person name="Cichocki N."/>
            <person name="Veneault-Fourrey C."/>
            <person name="LaButti K."/>
            <person name="Lindquist E.A."/>
            <person name="Lipzen A."/>
            <person name="Lundell T."/>
            <person name="Morin E."/>
            <person name="Murat C."/>
            <person name="Sun H."/>
            <person name="Tunlid A."/>
            <person name="Henrissat B."/>
            <person name="Grigoriev I.V."/>
            <person name="Hibbett D.S."/>
            <person name="Martin F."/>
            <person name="Nordberg H.P."/>
            <person name="Cantor M.N."/>
            <person name="Hua S.X."/>
        </authorList>
    </citation>
    <scope>NUCLEOTIDE SEQUENCE [LARGE SCALE GENOMIC DNA]</scope>
    <source>
        <strain evidence="2 3">ATCC 200175</strain>
    </source>
</reference>